<reference evidence="1" key="1">
    <citation type="submission" date="2023-09" db="EMBL/GenBank/DDBJ databases">
        <title>Vallitalea sediminicola and Vallitalea maricola sp. nov., anaerobic bacteria isolated from marine sediment.</title>
        <authorList>
            <person name="Hirano S."/>
            <person name="Maeda A."/>
            <person name="Terahara T."/>
            <person name="Mori K."/>
            <person name="Hamada M."/>
            <person name="Matsumoto R."/>
            <person name="Kobayashi T."/>
        </authorList>
    </citation>
    <scope>NUCLEOTIDE SEQUENCE</scope>
    <source>
        <strain evidence="1">AN17-2</strain>
    </source>
</reference>
<dbReference type="EMBL" id="BTPU01000035">
    <property type="protein sequence ID" value="GMQ63119.1"/>
    <property type="molecule type" value="Genomic_DNA"/>
</dbReference>
<sequence length="587" mass="64068">MSEVKITIDGKEVQVPKGSTILDAAKKLGIDIPTLCHLDLHDTKMVNKTASCRICVVEVEGRRNLAPSCATPVVDGMVVRTNTIRVLEARKTVLELLLSDHPKDCLTCAKSGRCDLQDLAEKFGVREVRVTGKSQSTYKQDYSPAIIRDMDKCIMCRRCETMCNEVQTVGALSGINRGFDAVVSPAFESPLSETVCTHCGQCVAVCPVGALTENDHTWKVVEALADPDKFVVVQTAPAVRVAIGEEFGKEPGSVVTGQMVTALRSLGFDRVFDTDFAADLTIMEEGTELLGRLNRFLAGDKDVPLPILTSCCPAWVNFIESQFPELIDIPSSAKSPQQMFGAVAKSFLAEKMNIPREKMVVVSVMPCLAKKYEAARDEFKVDGNPDVDISISTRELAHLIKRANLNLLELEESEFDNPLGESTGAAVIFGSTGGVIEAATRTAYEIHTGKTLEKVDFEDIRGFDGVRVASVQMDDFTLNIGIAHGLGNARKLLEEVESGNPRNLHAIEIMACPGGCIGGGGQPYHHGNSDILKKRMAAIYEVDKNMPLRKSHENPSITALYEQYLGEPMSELSHKLLHTHYSVKDKV</sequence>
<comment type="caution">
    <text evidence="1">The sequence shown here is derived from an EMBL/GenBank/DDBJ whole genome shotgun (WGS) entry which is preliminary data.</text>
</comment>
<organism evidence="1 2">
    <name type="scientific">Vallitalea maricola</name>
    <dbReference type="NCBI Taxonomy" id="3074433"/>
    <lineage>
        <taxon>Bacteria</taxon>
        <taxon>Bacillati</taxon>
        <taxon>Bacillota</taxon>
        <taxon>Clostridia</taxon>
        <taxon>Lachnospirales</taxon>
        <taxon>Vallitaleaceae</taxon>
        <taxon>Vallitalea</taxon>
    </lineage>
</organism>
<protein>
    <submittedName>
        <fullName evidence="1">NADH-dependent [FeFe] hydrogenase, group A6</fullName>
    </submittedName>
</protein>
<proteinExistence type="predicted"/>
<dbReference type="Proteomes" id="UP001374599">
    <property type="component" value="Unassembled WGS sequence"/>
</dbReference>
<evidence type="ECO:0000313" key="2">
    <source>
        <dbReference type="Proteomes" id="UP001374599"/>
    </source>
</evidence>
<name>A0ACB5UKN4_9FIRM</name>
<gene>
    <name evidence="1" type="ORF">AN2V17_23520</name>
</gene>
<keyword evidence="2" id="KW-1185">Reference proteome</keyword>
<evidence type="ECO:0000313" key="1">
    <source>
        <dbReference type="EMBL" id="GMQ63119.1"/>
    </source>
</evidence>
<accession>A0ACB5UKN4</accession>